<evidence type="ECO:0000313" key="5">
    <source>
        <dbReference type="Proteomes" id="UP001314205"/>
    </source>
</evidence>
<keyword evidence="2" id="KW-1133">Transmembrane helix</keyword>
<accession>A0AAV1L212</accession>
<feature type="signal peptide" evidence="3">
    <location>
        <begin position="1"/>
        <end position="23"/>
    </location>
</feature>
<organism evidence="4 5">
    <name type="scientific">Parnassius mnemosyne</name>
    <name type="common">clouded apollo</name>
    <dbReference type="NCBI Taxonomy" id="213953"/>
    <lineage>
        <taxon>Eukaryota</taxon>
        <taxon>Metazoa</taxon>
        <taxon>Ecdysozoa</taxon>
        <taxon>Arthropoda</taxon>
        <taxon>Hexapoda</taxon>
        <taxon>Insecta</taxon>
        <taxon>Pterygota</taxon>
        <taxon>Neoptera</taxon>
        <taxon>Endopterygota</taxon>
        <taxon>Lepidoptera</taxon>
        <taxon>Glossata</taxon>
        <taxon>Ditrysia</taxon>
        <taxon>Papilionoidea</taxon>
        <taxon>Papilionidae</taxon>
        <taxon>Parnassiinae</taxon>
        <taxon>Parnassini</taxon>
        <taxon>Parnassius</taxon>
        <taxon>Driopa</taxon>
    </lineage>
</organism>
<feature type="transmembrane region" description="Helical" evidence="2">
    <location>
        <begin position="405"/>
        <end position="428"/>
    </location>
</feature>
<keyword evidence="2" id="KW-0472">Membrane</keyword>
<feature type="compositionally biased region" description="Gly residues" evidence="1">
    <location>
        <begin position="732"/>
        <end position="744"/>
    </location>
</feature>
<name>A0AAV1L212_9NEOP</name>
<sequence>MFVFNILILSVLYSMLSSTLVLADDFDNDDKMYTVLSPDQHLHTPRLEDFFWTGSGDGPPPPDAATPAPSPPTAIIRTTTVLATVYLDSYSPQAVTDKTTGDCVLNCGEAGVPDSLAPEIPEDRRYWLLTVIQGSTPDSLQLRLARLYQKAFLRQQERHLGIIKSLDAPTPRKKHEVHSFVVNKENKLNEIGTYSSQTPEKYLDMDSSIANVDEFELSDVTTIFENLAPLTKNSSVTYSEVIPENFEIFKNKIKSSLAHDVIEPTKLSDTDSWVLVTPTVILKKRDVSNIDKDLIDIPLEEDISNETTLFKREILKPDQQPPVRVHIQNITESAETGSVQIVYVVLVGGRAVPAAVAARDMRLVRDAEVARELGAAVTTKAEPYLKAAEGLEGEAEAGGVHGTELWALAIGSIIAVLLLLVLFALLCVARRRKSQKSAASFRAYRNELMREVERSEMKQVQDEKDGRLISVVSPSRTRPSSTLLPAYRAASASSSSTTSSGVSEVAAALRRRHKRPHALKIAQKKRVGTTDSLLASAGLGSGGSDSAPSPTSYLSMPSLAAFPRGNTVEPLSRILEPVSVRHLDIDTPPASPKTAPPKVQEKESVPRRQMASQLVRLGSIDKDPGVIGPLVWDLHCQRIKSGSKPPSPARSQVPAAGASRMRQRFTELVDDACSLFGSASNASHHTYTMDTQHGNRGESRESNRDVAQARNEHVRVASSPRTATRPARGQSAGAGRGANVGTGEGDTSWSQCRARTSCPRPRPAPAPAPARAWPRTPPQSLGTRLPPAPTVNPAIILAEGRLPPDDPALPLISAIKNEIQRVRENATKSNT</sequence>
<gene>
    <name evidence="4" type="ORF">PARMNEM_LOCUS9580</name>
</gene>
<feature type="region of interest" description="Disordered" evidence="1">
    <location>
        <begin position="684"/>
        <end position="787"/>
    </location>
</feature>
<feature type="chain" id="PRO_5043348299" evidence="3">
    <location>
        <begin position="24"/>
        <end position="831"/>
    </location>
</feature>
<evidence type="ECO:0000256" key="2">
    <source>
        <dbReference type="SAM" id="Phobius"/>
    </source>
</evidence>
<evidence type="ECO:0000313" key="4">
    <source>
        <dbReference type="EMBL" id="CAK1589020.1"/>
    </source>
</evidence>
<keyword evidence="3" id="KW-0732">Signal</keyword>
<dbReference type="EMBL" id="CAVLGL010000083">
    <property type="protein sequence ID" value="CAK1589020.1"/>
    <property type="molecule type" value="Genomic_DNA"/>
</dbReference>
<proteinExistence type="predicted"/>
<keyword evidence="2" id="KW-0812">Transmembrane</keyword>
<comment type="caution">
    <text evidence="4">The sequence shown here is derived from an EMBL/GenBank/DDBJ whole genome shotgun (WGS) entry which is preliminary data.</text>
</comment>
<feature type="region of interest" description="Disordered" evidence="1">
    <location>
        <begin position="639"/>
        <end position="661"/>
    </location>
</feature>
<keyword evidence="5" id="KW-1185">Reference proteome</keyword>
<reference evidence="4 5" key="1">
    <citation type="submission" date="2023-11" db="EMBL/GenBank/DDBJ databases">
        <authorList>
            <person name="Hedman E."/>
            <person name="Englund M."/>
            <person name="Stromberg M."/>
            <person name="Nyberg Akerstrom W."/>
            <person name="Nylinder S."/>
            <person name="Jareborg N."/>
            <person name="Kallberg Y."/>
            <person name="Kronander E."/>
        </authorList>
    </citation>
    <scope>NUCLEOTIDE SEQUENCE [LARGE SCALE GENOMIC DNA]</scope>
</reference>
<protein>
    <submittedName>
        <fullName evidence="4">Uncharacterized protein</fullName>
    </submittedName>
</protein>
<dbReference type="Proteomes" id="UP001314205">
    <property type="component" value="Unassembled WGS sequence"/>
</dbReference>
<feature type="region of interest" description="Disordered" evidence="1">
    <location>
        <begin position="582"/>
        <end position="608"/>
    </location>
</feature>
<evidence type="ECO:0000256" key="1">
    <source>
        <dbReference type="SAM" id="MobiDB-lite"/>
    </source>
</evidence>
<dbReference type="AlphaFoldDB" id="A0AAV1L212"/>
<evidence type="ECO:0000256" key="3">
    <source>
        <dbReference type="SAM" id="SignalP"/>
    </source>
</evidence>
<feature type="compositionally biased region" description="Basic and acidic residues" evidence="1">
    <location>
        <begin position="693"/>
        <end position="704"/>
    </location>
</feature>